<reference evidence="3 4" key="1">
    <citation type="submission" date="2017-04" db="EMBL/GenBank/DDBJ databases">
        <authorList>
            <person name="Afonso C.L."/>
            <person name="Miller P.J."/>
            <person name="Scott M.A."/>
            <person name="Spackman E."/>
            <person name="Goraichik I."/>
            <person name="Dimitrov K.M."/>
            <person name="Suarez D.L."/>
            <person name="Swayne D.E."/>
        </authorList>
    </citation>
    <scope>NUCLEOTIDE SEQUENCE [LARGE SCALE GENOMIC DNA]</scope>
    <source>
        <strain evidence="3 4">DSM 43828</strain>
    </source>
</reference>
<feature type="transmembrane region" description="Helical" evidence="1">
    <location>
        <begin position="6"/>
        <end position="28"/>
    </location>
</feature>
<evidence type="ECO:0000259" key="2">
    <source>
        <dbReference type="Pfam" id="PF13472"/>
    </source>
</evidence>
<dbReference type="CDD" id="cd01836">
    <property type="entry name" value="FeeA_FeeB_like"/>
    <property type="match status" value="1"/>
</dbReference>
<keyword evidence="1" id="KW-1133">Transmembrane helix</keyword>
<feature type="domain" description="SGNH hydrolase-type esterase" evidence="2">
    <location>
        <begin position="65"/>
        <end position="241"/>
    </location>
</feature>
<accession>A0A1Y5XSN2</accession>
<dbReference type="Proteomes" id="UP000192674">
    <property type="component" value="Unassembled WGS sequence"/>
</dbReference>
<dbReference type="InterPro" id="IPR013830">
    <property type="entry name" value="SGNH_hydro"/>
</dbReference>
<keyword evidence="4" id="KW-1185">Reference proteome</keyword>
<evidence type="ECO:0000313" key="3">
    <source>
        <dbReference type="EMBL" id="SMD15329.1"/>
    </source>
</evidence>
<dbReference type="RefSeq" id="WP_235038829.1">
    <property type="nucleotide sequence ID" value="NZ_FWXV01000004.1"/>
</dbReference>
<dbReference type="EMBL" id="FWXV01000004">
    <property type="protein sequence ID" value="SMD15329.1"/>
    <property type="molecule type" value="Genomic_DNA"/>
</dbReference>
<keyword evidence="1" id="KW-0472">Membrane</keyword>
<sequence>MGILRGIRVAAVTLCGVGGLSGAMYGLLTGQGKRARTLIGRSTTDPHRADGLYPGGVGSVLKFAVLGDSLAAGLGAENADLLPGVLLARGLVEETGRSVHLTTYARVGATTRTFISQVDQAVADPPDLALVIIGGNDVTGKMRVRTSAALLGIEVARLRAAGAAVVVATCPDLGTIRPIPQPLRSIVRQWGRMLAKAQRAAVLRAGGIPVPAADLISAEFHMRYSELFSPDRFHPNGAGYRHASDVLLAPLCRALTAST</sequence>
<keyword evidence="1" id="KW-0812">Transmembrane</keyword>
<proteinExistence type="predicted"/>
<dbReference type="AlphaFoldDB" id="A0A1Y5XSN2"/>
<organism evidence="3 4">
    <name type="scientific">Kibdelosporangium aridum</name>
    <dbReference type="NCBI Taxonomy" id="2030"/>
    <lineage>
        <taxon>Bacteria</taxon>
        <taxon>Bacillati</taxon>
        <taxon>Actinomycetota</taxon>
        <taxon>Actinomycetes</taxon>
        <taxon>Pseudonocardiales</taxon>
        <taxon>Pseudonocardiaceae</taxon>
        <taxon>Kibdelosporangium</taxon>
    </lineage>
</organism>
<gene>
    <name evidence="3" type="ORF">SAMN05661093_05248</name>
</gene>
<name>A0A1Y5XSN2_KIBAR</name>
<protein>
    <submittedName>
        <fullName evidence="3">Lysophospholipase L1</fullName>
    </submittedName>
</protein>
<evidence type="ECO:0000313" key="4">
    <source>
        <dbReference type="Proteomes" id="UP000192674"/>
    </source>
</evidence>
<dbReference type="Gene3D" id="3.40.50.1110">
    <property type="entry name" value="SGNH hydrolase"/>
    <property type="match status" value="1"/>
</dbReference>
<dbReference type="Pfam" id="PF13472">
    <property type="entry name" value="Lipase_GDSL_2"/>
    <property type="match status" value="1"/>
</dbReference>
<evidence type="ECO:0000256" key="1">
    <source>
        <dbReference type="SAM" id="Phobius"/>
    </source>
</evidence>
<dbReference type="InterPro" id="IPR036514">
    <property type="entry name" value="SGNH_hydro_sf"/>
</dbReference>
<dbReference type="SUPFAM" id="SSF52266">
    <property type="entry name" value="SGNH hydrolase"/>
    <property type="match status" value="1"/>
</dbReference>